<dbReference type="CDD" id="cd13929">
    <property type="entry name" value="PT-DMATS_CymD"/>
    <property type="match status" value="1"/>
</dbReference>
<dbReference type="InterPro" id="IPR033964">
    <property type="entry name" value="ABBA"/>
</dbReference>
<comment type="similarity">
    <text evidence="1">Belongs to the tryptophan dimethylallyltransferase family.</text>
</comment>
<dbReference type="SFLD" id="SFLDS00036">
    <property type="entry name" value="Aromatic_Prenyltransferase"/>
    <property type="match status" value="1"/>
</dbReference>
<dbReference type="GO" id="GO:0016765">
    <property type="term" value="F:transferase activity, transferring alkyl or aryl (other than methyl) groups"/>
    <property type="evidence" value="ECO:0007669"/>
    <property type="project" value="InterPro"/>
</dbReference>
<protein>
    <submittedName>
        <fullName evidence="4">Aromatic prenyltransferase</fullName>
    </submittedName>
</protein>
<dbReference type="Proteomes" id="UP000235371">
    <property type="component" value="Unassembled WGS sequence"/>
</dbReference>
<evidence type="ECO:0000256" key="3">
    <source>
        <dbReference type="PIRSR" id="PIRSR000509-1"/>
    </source>
</evidence>
<dbReference type="InParanoid" id="A0A2J6SW53"/>
<keyword evidence="5" id="KW-1185">Reference proteome</keyword>
<dbReference type="GO" id="GO:0009820">
    <property type="term" value="P:alkaloid metabolic process"/>
    <property type="evidence" value="ECO:0007669"/>
    <property type="project" value="InterPro"/>
</dbReference>
<dbReference type="InterPro" id="IPR017795">
    <property type="entry name" value="ABBA_NscD-like"/>
</dbReference>
<feature type="binding site" evidence="3">
    <location>
        <position position="90"/>
    </location>
    <ligand>
        <name>L-tryptophan</name>
        <dbReference type="ChEBI" id="CHEBI:57912"/>
    </ligand>
</feature>
<dbReference type="GeneID" id="36589203"/>
<dbReference type="NCBIfam" id="TIGR03429">
    <property type="entry name" value="arom_pren_DMATS"/>
    <property type="match status" value="1"/>
</dbReference>
<feature type="binding site" evidence="3">
    <location>
        <position position="190"/>
    </location>
    <ligand>
        <name>dimethylallyl diphosphate</name>
        <dbReference type="ChEBI" id="CHEBI:57623"/>
    </ligand>
</feature>
<dbReference type="RefSeq" id="XP_024731914.1">
    <property type="nucleotide sequence ID" value="XM_024881126.1"/>
</dbReference>
<dbReference type="EMBL" id="KZ613856">
    <property type="protein sequence ID" value="PMD55010.1"/>
    <property type="molecule type" value="Genomic_DNA"/>
</dbReference>
<keyword evidence="2 4" id="KW-0808">Transferase</keyword>
<dbReference type="OrthoDB" id="3354387at2759"/>
<evidence type="ECO:0000256" key="1">
    <source>
        <dbReference type="ARBA" id="ARBA00010209"/>
    </source>
</evidence>
<dbReference type="PIRSF" id="PIRSF000509">
    <property type="entry name" value="Trp_DMAT"/>
    <property type="match status" value="1"/>
</dbReference>
<sequence>MTAVSNVTQLPSFDQVTEDAHSENEGHGFWWSAVGQSFAILLKTNQYSEDDQRFYVRWFQQWITASLGPRPINGKPHYGATFVYDGSPVEFSVNWKEKKPEQTVRFTIEPCSSKAGTAADPLNQLAAKDLLQSMARVVPGIDLIRFNLFLSETHVPDEEADEVLAKLPAGIPRARVLVAFDLERGGIVAKAYFNPVLKAIASGKSISTVVFDAIRKCNGPAGSYNASIGLLDEFLESCGPSEVPHIFTVSNDCVSDTPNSRAKVYTIAPITTLKSAKNVFSLGGRLSGAAIEGGLKAVGGFWGYVFGFDSPHTDFEEKEVLPAGTRCVFVFEMRPGKESGKVPNIEVKMHMPALWLGKTDTQVCDKLSSWFKSHGHDQLSGRYQQDMNLVFPKHDFSTPERLTHTWVSLTYTEKTGLYMTMYYTPKLFGQSSPIA</sequence>
<feature type="binding site" evidence="3">
    <location>
        <position position="265"/>
    </location>
    <ligand>
        <name>dimethylallyl diphosphate</name>
        <dbReference type="ChEBI" id="CHEBI:57623"/>
    </ligand>
</feature>
<organism evidence="4 5">
    <name type="scientific">Hyaloscypha bicolor E</name>
    <dbReference type="NCBI Taxonomy" id="1095630"/>
    <lineage>
        <taxon>Eukaryota</taxon>
        <taxon>Fungi</taxon>
        <taxon>Dikarya</taxon>
        <taxon>Ascomycota</taxon>
        <taxon>Pezizomycotina</taxon>
        <taxon>Leotiomycetes</taxon>
        <taxon>Helotiales</taxon>
        <taxon>Hyaloscyphaceae</taxon>
        <taxon>Hyaloscypha</taxon>
        <taxon>Hyaloscypha bicolor</taxon>
    </lineage>
</organism>
<dbReference type="SFLD" id="SFLDG01162">
    <property type="entry name" value="I"/>
    <property type="match status" value="1"/>
</dbReference>
<dbReference type="PANTHER" id="PTHR40627:SF4">
    <property type="entry name" value="PRENYLTRANSFERASE ASQH1-RELATED"/>
    <property type="match status" value="1"/>
</dbReference>
<dbReference type="InterPro" id="IPR012148">
    <property type="entry name" value="ABBA_DMATS-like"/>
</dbReference>
<dbReference type="AlphaFoldDB" id="A0A2J6SW53"/>
<feature type="binding site" evidence="3">
    <location>
        <position position="263"/>
    </location>
    <ligand>
        <name>dimethylallyl diphosphate</name>
        <dbReference type="ChEBI" id="CHEBI:57623"/>
    </ligand>
</feature>
<feature type="binding site" evidence="3">
    <location>
        <position position="192"/>
    </location>
    <ligand>
        <name>dimethylallyl diphosphate</name>
        <dbReference type="ChEBI" id="CHEBI:57623"/>
    </ligand>
</feature>
<evidence type="ECO:0000256" key="2">
    <source>
        <dbReference type="ARBA" id="ARBA00022679"/>
    </source>
</evidence>
<proteinExistence type="inferred from homology"/>
<dbReference type="Pfam" id="PF11991">
    <property type="entry name" value="Trp_DMAT"/>
    <property type="match status" value="1"/>
</dbReference>
<gene>
    <name evidence="4" type="ORF">K444DRAFT_617440</name>
</gene>
<accession>A0A2J6SW53</accession>
<evidence type="ECO:0000313" key="4">
    <source>
        <dbReference type="EMBL" id="PMD55010.1"/>
    </source>
</evidence>
<feature type="binding site" evidence="3">
    <location>
        <position position="105"/>
    </location>
    <ligand>
        <name>dimethylallyl diphosphate</name>
        <dbReference type="ChEBI" id="CHEBI:57623"/>
    </ligand>
</feature>
<reference evidence="4 5" key="1">
    <citation type="submission" date="2016-04" db="EMBL/GenBank/DDBJ databases">
        <title>A degradative enzymes factory behind the ericoid mycorrhizal symbiosis.</title>
        <authorList>
            <consortium name="DOE Joint Genome Institute"/>
            <person name="Martino E."/>
            <person name="Morin E."/>
            <person name="Grelet G."/>
            <person name="Kuo A."/>
            <person name="Kohler A."/>
            <person name="Daghino S."/>
            <person name="Barry K."/>
            <person name="Choi C."/>
            <person name="Cichocki N."/>
            <person name="Clum A."/>
            <person name="Copeland A."/>
            <person name="Hainaut M."/>
            <person name="Haridas S."/>
            <person name="Labutti K."/>
            <person name="Lindquist E."/>
            <person name="Lipzen A."/>
            <person name="Khouja H.-R."/>
            <person name="Murat C."/>
            <person name="Ohm R."/>
            <person name="Olson A."/>
            <person name="Spatafora J."/>
            <person name="Veneault-Fourrey C."/>
            <person name="Henrissat B."/>
            <person name="Grigoriev I."/>
            <person name="Martin F."/>
            <person name="Perotto S."/>
        </authorList>
    </citation>
    <scope>NUCLEOTIDE SEQUENCE [LARGE SCALE GENOMIC DNA]</scope>
    <source>
        <strain evidence="4 5">E</strain>
    </source>
</reference>
<dbReference type="PANTHER" id="PTHR40627">
    <property type="entry name" value="INDOLE PRENYLTRANSFERASE TDIB-RELATED"/>
    <property type="match status" value="1"/>
</dbReference>
<name>A0A2J6SW53_9HELO</name>
<feature type="binding site" evidence="3">
    <location>
        <position position="261"/>
    </location>
    <ligand>
        <name>dimethylallyl diphosphate</name>
        <dbReference type="ChEBI" id="CHEBI:57623"/>
    </ligand>
</feature>
<evidence type="ECO:0000313" key="5">
    <source>
        <dbReference type="Proteomes" id="UP000235371"/>
    </source>
</evidence>